<proteinExistence type="predicted"/>
<accession>A0A7J6KMZ0</accession>
<name>A0A7J6KMZ0_PEROL</name>
<protein>
    <submittedName>
        <fullName evidence="1">Uncharacterized protein</fullName>
    </submittedName>
</protein>
<dbReference type="Proteomes" id="UP000570595">
    <property type="component" value="Unassembled WGS sequence"/>
</dbReference>
<feature type="non-terminal residue" evidence="1">
    <location>
        <position position="103"/>
    </location>
</feature>
<sequence length="103" mass="11901">LANSGEGLAEAANAPRLVFPVLQNVDTTAAEEVDSTEKGIRQRFVREERMMLTEMCLNVPRRRDRSRVDVTSIMALMEYMCRRRFRRPEAEVKQWNRLGGRCG</sequence>
<gene>
    <name evidence="1" type="ORF">FOZ61_002707</name>
</gene>
<comment type="caution">
    <text evidence="1">The sequence shown here is derived from an EMBL/GenBank/DDBJ whole genome shotgun (WGS) entry which is preliminary data.</text>
</comment>
<dbReference type="EMBL" id="JABAHT010001771">
    <property type="protein sequence ID" value="KAF4648437.1"/>
    <property type="molecule type" value="Genomic_DNA"/>
</dbReference>
<organism evidence="1 2">
    <name type="scientific">Perkinsus olseni</name>
    <name type="common">Perkinsus atlanticus</name>
    <dbReference type="NCBI Taxonomy" id="32597"/>
    <lineage>
        <taxon>Eukaryota</taxon>
        <taxon>Sar</taxon>
        <taxon>Alveolata</taxon>
        <taxon>Perkinsozoa</taxon>
        <taxon>Perkinsea</taxon>
        <taxon>Perkinsida</taxon>
        <taxon>Perkinsidae</taxon>
        <taxon>Perkinsus</taxon>
    </lineage>
</organism>
<dbReference type="AlphaFoldDB" id="A0A7J6KMZ0"/>
<evidence type="ECO:0000313" key="1">
    <source>
        <dbReference type="EMBL" id="KAF4648437.1"/>
    </source>
</evidence>
<evidence type="ECO:0000313" key="2">
    <source>
        <dbReference type="Proteomes" id="UP000570595"/>
    </source>
</evidence>
<reference evidence="1 2" key="1">
    <citation type="submission" date="2020-04" db="EMBL/GenBank/DDBJ databases">
        <title>Perkinsus olseni comparative genomics.</title>
        <authorList>
            <person name="Bogema D.R."/>
        </authorList>
    </citation>
    <scope>NUCLEOTIDE SEQUENCE [LARGE SCALE GENOMIC DNA]</scope>
    <source>
        <strain evidence="1">ATCC PRA-179</strain>
    </source>
</reference>